<dbReference type="GeneID" id="70292923"/>
<evidence type="ECO:0000313" key="1">
    <source>
        <dbReference type="EMBL" id="KAG9256514.1"/>
    </source>
</evidence>
<evidence type="ECO:0000313" key="2">
    <source>
        <dbReference type="Proteomes" id="UP000887229"/>
    </source>
</evidence>
<dbReference type="AlphaFoldDB" id="A0A9P8CR08"/>
<dbReference type="Proteomes" id="UP000887229">
    <property type="component" value="Unassembled WGS sequence"/>
</dbReference>
<proteinExistence type="predicted"/>
<dbReference type="Gene3D" id="3.40.50.1820">
    <property type="entry name" value="alpha/beta hydrolase"/>
    <property type="match status" value="1"/>
</dbReference>
<dbReference type="OrthoDB" id="2578740at2759"/>
<gene>
    <name evidence="1" type="ORF">F5Z01DRAFT_634097</name>
</gene>
<sequence length="132" mass="14673">MVFKVGNVEVLLMPATPLDHPLAHYDGLNPGKTLLKRGHKSDPERAAFQADTILESDVEVRMRDGVVLRADIYRPAASETLTPTSTPLPSNANQSSLAAAQVHRRYTAMHELSALRRRVCLDAHQQARWHEA</sequence>
<dbReference type="EMBL" id="MU251247">
    <property type="protein sequence ID" value="KAG9256514.1"/>
    <property type="molecule type" value="Genomic_DNA"/>
</dbReference>
<comment type="caution">
    <text evidence="1">The sequence shown here is derived from an EMBL/GenBank/DDBJ whole genome shotgun (WGS) entry which is preliminary data.</text>
</comment>
<organism evidence="1 2">
    <name type="scientific">Emericellopsis atlantica</name>
    <dbReference type="NCBI Taxonomy" id="2614577"/>
    <lineage>
        <taxon>Eukaryota</taxon>
        <taxon>Fungi</taxon>
        <taxon>Dikarya</taxon>
        <taxon>Ascomycota</taxon>
        <taxon>Pezizomycotina</taxon>
        <taxon>Sordariomycetes</taxon>
        <taxon>Hypocreomycetidae</taxon>
        <taxon>Hypocreales</taxon>
        <taxon>Bionectriaceae</taxon>
        <taxon>Emericellopsis</taxon>
    </lineage>
</organism>
<protein>
    <submittedName>
        <fullName evidence="1">Uncharacterized protein</fullName>
    </submittedName>
</protein>
<accession>A0A9P8CR08</accession>
<dbReference type="InterPro" id="IPR029058">
    <property type="entry name" value="AB_hydrolase_fold"/>
</dbReference>
<reference evidence="1" key="1">
    <citation type="journal article" date="2021" name="IMA Fungus">
        <title>Genomic characterization of three marine fungi, including Emericellopsis atlantica sp. nov. with signatures of a generalist lifestyle and marine biomass degradation.</title>
        <authorList>
            <person name="Hagestad O.C."/>
            <person name="Hou L."/>
            <person name="Andersen J.H."/>
            <person name="Hansen E.H."/>
            <person name="Altermark B."/>
            <person name="Li C."/>
            <person name="Kuhnert E."/>
            <person name="Cox R.J."/>
            <person name="Crous P.W."/>
            <person name="Spatafora J.W."/>
            <person name="Lail K."/>
            <person name="Amirebrahimi M."/>
            <person name="Lipzen A."/>
            <person name="Pangilinan J."/>
            <person name="Andreopoulos W."/>
            <person name="Hayes R.D."/>
            <person name="Ng V."/>
            <person name="Grigoriev I.V."/>
            <person name="Jackson S.A."/>
            <person name="Sutton T.D.S."/>
            <person name="Dobson A.D.W."/>
            <person name="Rama T."/>
        </authorList>
    </citation>
    <scope>NUCLEOTIDE SEQUENCE</scope>
    <source>
        <strain evidence="1">TS7</strain>
    </source>
</reference>
<keyword evidence="2" id="KW-1185">Reference proteome</keyword>
<name>A0A9P8CR08_9HYPO</name>
<dbReference type="RefSeq" id="XP_046120438.1">
    <property type="nucleotide sequence ID" value="XM_046262020.1"/>
</dbReference>